<dbReference type="InterPro" id="IPR005123">
    <property type="entry name" value="Oxoglu/Fe-dep_dioxygenase_dom"/>
</dbReference>
<comment type="caution">
    <text evidence="2">The sequence shown here is derived from an EMBL/GenBank/DDBJ whole genome shotgun (WGS) entry which is preliminary data.</text>
</comment>
<dbReference type="RefSeq" id="WP_138839198.1">
    <property type="nucleotide sequence ID" value="NZ_VCNI01000005.1"/>
</dbReference>
<sequence>MELFETKLILDLPDANIVYHPSFLSHERANQYYQTLGETIPWQQDQITVFGKTHPQPRLTALYADNDKTYSYSGITMKPHGFTPVLHQIKKEVEQLTQNTFTSCLLNFYRDGKDSNGWHSDDEKELGTNPLIASVSLGAERFFHLRNKADKRIKSKILLQHGSLLIMKGATQHYWQHQLPKTSKKIGGRINLTFRVIQ</sequence>
<dbReference type="Proteomes" id="UP000751614">
    <property type="component" value="Unassembled WGS sequence"/>
</dbReference>
<dbReference type="Pfam" id="PF13532">
    <property type="entry name" value="2OG-FeII_Oxy_2"/>
    <property type="match status" value="1"/>
</dbReference>
<accession>A0ABY2WGM0</accession>
<gene>
    <name evidence="2" type="ORF">FGG15_18660</name>
</gene>
<protein>
    <submittedName>
        <fullName evidence="2">Alpha-ketoglutarate-dependent dioxygenase AlkB</fullName>
    </submittedName>
</protein>
<dbReference type="PROSITE" id="PS51471">
    <property type="entry name" value="FE2OG_OXY"/>
    <property type="match status" value="1"/>
</dbReference>
<evidence type="ECO:0000313" key="2">
    <source>
        <dbReference type="EMBL" id="TMU50572.1"/>
    </source>
</evidence>
<dbReference type="GO" id="GO:0051213">
    <property type="term" value="F:dioxygenase activity"/>
    <property type="evidence" value="ECO:0007669"/>
    <property type="project" value="UniProtKB-KW"/>
</dbReference>
<keyword evidence="2" id="KW-0223">Dioxygenase</keyword>
<keyword evidence="3" id="KW-1185">Reference proteome</keyword>
<evidence type="ECO:0000259" key="1">
    <source>
        <dbReference type="PROSITE" id="PS51471"/>
    </source>
</evidence>
<dbReference type="PANTHER" id="PTHR31212">
    <property type="entry name" value="ALPHA-KETOGLUTARATE-DEPENDENT DIOXYGENASE ALKB HOMOLOG 3"/>
    <property type="match status" value="1"/>
</dbReference>
<dbReference type="EMBL" id="VCNI01000005">
    <property type="protein sequence ID" value="TMU50572.1"/>
    <property type="molecule type" value="Genomic_DNA"/>
</dbReference>
<dbReference type="PANTHER" id="PTHR31212:SF4">
    <property type="entry name" value="ALPHA-KETOGLUTARATE-DEPENDENT DIOXYGENASE ALKB HOMOLOG 3"/>
    <property type="match status" value="1"/>
</dbReference>
<proteinExistence type="predicted"/>
<dbReference type="SUPFAM" id="SSF51197">
    <property type="entry name" value="Clavaminate synthase-like"/>
    <property type="match status" value="1"/>
</dbReference>
<feature type="domain" description="Fe2OG dioxygenase" evidence="1">
    <location>
        <begin position="100"/>
        <end position="198"/>
    </location>
</feature>
<dbReference type="InterPro" id="IPR027450">
    <property type="entry name" value="AlkB-like"/>
</dbReference>
<keyword evidence="2" id="KW-0560">Oxidoreductase</keyword>
<organism evidence="2 3">
    <name type="scientific">Flagellimonas algicola</name>
    <dbReference type="NCBI Taxonomy" id="2583815"/>
    <lineage>
        <taxon>Bacteria</taxon>
        <taxon>Pseudomonadati</taxon>
        <taxon>Bacteroidota</taxon>
        <taxon>Flavobacteriia</taxon>
        <taxon>Flavobacteriales</taxon>
        <taxon>Flavobacteriaceae</taxon>
        <taxon>Flagellimonas</taxon>
    </lineage>
</organism>
<dbReference type="InterPro" id="IPR037151">
    <property type="entry name" value="AlkB-like_sf"/>
</dbReference>
<name>A0ABY2WGM0_9FLAO</name>
<reference evidence="2 3" key="1">
    <citation type="submission" date="2019-05" db="EMBL/GenBank/DDBJ databases">
        <title>Flagellimonas sp. AsT0115, sp. nov., isolated from a marine red algae, Asparagopsis taxiformis.</title>
        <authorList>
            <person name="Kim J."/>
            <person name="Jeong S.E."/>
            <person name="Jeon C.O."/>
        </authorList>
    </citation>
    <scope>NUCLEOTIDE SEQUENCE [LARGE SCALE GENOMIC DNA]</scope>
    <source>
        <strain evidence="2 3">AsT0115</strain>
    </source>
</reference>
<dbReference type="InterPro" id="IPR032854">
    <property type="entry name" value="ALKBH3"/>
</dbReference>
<evidence type="ECO:0000313" key="3">
    <source>
        <dbReference type="Proteomes" id="UP000751614"/>
    </source>
</evidence>
<dbReference type="Gene3D" id="2.60.120.590">
    <property type="entry name" value="Alpha-ketoglutarate-dependent dioxygenase AlkB-like"/>
    <property type="match status" value="1"/>
</dbReference>